<dbReference type="AlphaFoldDB" id="A0A914RMR4"/>
<organism evidence="1 2">
    <name type="scientific">Parascaris equorum</name>
    <name type="common">Equine roundworm</name>
    <dbReference type="NCBI Taxonomy" id="6256"/>
    <lineage>
        <taxon>Eukaryota</taxon>
        <taxon>Metazoa</taxon>
        <taxon>Ecdysozoa</taxon>
        <taxon>Nematoda</taxon>
        <taxon>Chromadorea</taxon>
        <taxon>Rhabditida</taxon>
        <taxon>Spirurina</taxon>
        <taxon>Ascaridomorpha</taxon>
        <taxon>Ascaridoidea</taxon>
        <taxon>Ascarididae</taxon>
        <taxon>Parascaris</taxon>
    </lineage>
</organism>
<proteinExistence type="predicted"/>
<accession>A0A914RMR4</accession>
<sequence length="127" mass="13827">MMGVEGCCLPISVRCVCAFWKICQQRGEEAYHFPMAPLAPGSVPPNGAPNAGPYRGQPMAHPAHMVIPAHMLPEGIVFYEKNVLRKRADFFFRRIMLFAQLKPCTADGGNSHARLKGSGGCSVLVDV</sequence>
<dbReference type="WBParaSite" id="PEQ_0000779401-mRNA-1">
    <property type="protein sequence ID" value="PEQ_0000779401-mRNA-1"/>
    <property type="gene ID" value="PEQ_0000779401"/>
</dbReference>
<protein>
    <submittedName>
        <fullName evidence="2">Uncharacterized protein</fullName>
    </submittedName>
</protein>
<evidence type="ECO:0000313" key="1">
    <source>
        <dbReference type="Proteomes" id="UP000887564"/>
    </source>
</evidence>
<evidence type="ECO:0000313" key="2">
    <source>
        <dbReference type="WBParaSite" id="PEQ_0000779401-mRNA-1"/>
    </source>
</evidence>
<name>A0A914RMR4_PAREQ</name>
<dbReference type="Proteomes" id="UP000887564">
    <property type="component" value="Unplaced"/>
</dbReference>
<keyword evidence="1" id="KW-1185">Reference proteome</keyword>
<reference evidence="2" key="1">
    <citation type="submission" date="2022-11" db="UniProtKB">
        <authorList>
            <consortium name="WormBaseParasite"/>
        </authorList>
    </citation>
    <scope>IDENTIFICATION</scope>
</reference>